<dbReference type="VEuPathDB" id="FungiDB:JI435_415060"/>
<dbReference type="Proteomes" id="UP000663193">
    <property type="component" value="Chromosome 10"/>
</dbReference>
<protein>
    <submittedName>
        <fullName evidence="1">Uncharacterized protein</fullName>
    </submittedName>
</protein>
<evidence type="ECO:0000313" key="2">
    <source>
        <dbReference type="Proteomes" id="UP000663193"/>
    </source>
</evidence>
<sequence length="58" mass="6716">MYAEGIRGYCAIKTGYKKRQAVRPRPNSGIKRRKTIAKWYQSKDKKPSMSTDNLPMPL</sequence>
<accession>A0A7U2I1Y3</accession>
<reference evidence="2" key="1">
    <citation type="journal article" date="2021" name="BMC Genomics">
        <title>Chromosome-level genome assembly and manually-curated proteome of model necrotroph Parastagonospora nodorum Sn15 reveals a genome-wide trove of candidate effector homologs, and redundancy of virulence-related functions within an accessory chromosome.</title>
        <authorList>
            <person name="Bertazzoni S."/>
            <person name="Jones D.A.B."/>
            <person name="Phan H.T."/>
            <person name="Tan K.-C."/>
            <person name="Hane J.K."/>
        </authorList>
    </citation>
    <scope>NUCLEOTIDE SEQUENCE [LARGE SCALE GENOMIC DNA]</scope>
    <source>
        <strain evidence="2">SN15 / ATCC MYA-4574 / FGSC 10173)</strain>
    </source>
</reference>
<proteinExistence type="predicted"/>
<dbReference type="EMBL" id="CP069032">
    <property type="protein sequence ID" value="QRD00336.1"/>
    <property type="molecule type" value="Genomic_DNA"/>
</dbReference>
<organism evidence="1 2">
    <name type="scientific">Phaeosphaeria nodorum (strain SN15 / ATCC MYA-4574 / FGSC 10173)</name>
    <name type="common">Glume blotch fungus</name>
    <name type="synonym">Parastagonospora nodorum</name>
    <dbReference type="NCBI Taxonomy" id="321614"/>
    <lineage>
        <taxon>Eukaryota</taxon>
        <taxon>Fungi</taxon>
        <taxon>Dikarya</taxon>
        <taxon>Ascomycota</taxon>
        <taxon>Pezizomycotina</taxon>
        <taxon>Dothideomycetes</taxon>
        <taxon>Pleosporomycetidae</taxon>
        <taxon>Pleosporales</taxon>
        <taxon>Pleosporineae</taxon>
        <taxon>Phaeosphaeriaceae</taxon>
        <taxon>Parastagonospora</taxon>
    </lineage>
</organism>
<dbReference type="AlphaFoldDB" id="A0A7U2I1Y3"/>
<evidence type="ECO:0000313" key="1">
    <source>
        <dbReference type="EMBL" id="QRD00336.1"/>
    </source>
</evidence>
<gene>
    <name evidence="1" type="ORF">JI435_415060</name>
</gene>
<name>A0A7U2I1Y3_PHANO</name>
<keyword evidence="2" id="KW-1185">Reference proteome</keyword>